<feature type="signal peptide" evidence="2">
    <location>
        <begin position="1"/>
        <end position="30"/>
    </location>
</feature>
<feature type="chain" id="PRO_5004014585" description="Secreted protein" evidence="2">
    <location>
        <begin position="31"/>
        <end position="80"/>
    </location>
</feature>
<protein>
    <recommendedName>
        <fullName evidence="5">Secreted protein</fullName>
    </recommendedName>
</protein>
<keyword evidence="2" id="KW-0732">Signal</keyword>
<evidence type="ECO:0008006" key="5">
    <source>
        <dbReference type="Google" id="ProtNLM"/>
    </source>
</evidence>
<organism evidence="3 4">
    <name type="scientific">Solanum tuberosum</name>
    <name type="common">Potato</name>
    <dbReference type="NCBI Taxonomy" id="4113"/>
    <lineage>
        <taxon>Eukaryota</taxon>
        <taxon>Viridiplantae</taxon>
        <taxon>Streptophyta</taxon>
        <taxon>Embryophyta</taxon>
        <taxon>Tracheophyta</taxon>
        <taxon>Spermatophyta</taxon>
        <taxon>Magnoliopsida</taxon>
        <taxon>eudicotyledons</taxon>
        <taxon>Gunneridae</taxon>
        <taxon>Pentapetalae</taxon>
        <taxon>asterids</taxon>
        <taxon>lamiids</taxon>
        <taxon>Solanales</taxon>
        <taxon>Solanaceae</taxon>
        <taxon>Solanoideae</taxon>
        <taxon>Solaneae</taxon>
        <taxon>Solanum</taxon>
    </lineage>
</organism>
<dbReference type="EnsemblPlants" id="PGSC0003DMT400090697">
    <property type="protein sequence ID" value="PGSC0003DMT400090697"/>
    <property type="gene ID" value="PGSC0003DMG400040268"/>
</dbReference>
<reference evidence="3" key="2">
    <citation type="submission" date="2015-06" db="UniProtKB">
        <authorList>
            <consortium name="EnsemblPlants"/>
        </authorList>
    </citation>
    <scope>IDENTIFICATION</scope>
    <source>
        <strain evidence="3">DM1-3 516 R44</strain>
    </source>
</reference>
<evidence type="ECO:0000313" key="4">
    <source>
        <dbReference type="Proteomes" id="UP000011115"/>
    </source>
</evidence>
<proteinExistence type="predicted"/>
<sequence length="80" mass="8536">MPIRARPWHAAPGPNLLGLVLGALPQPIGAMGVRHALPSPAQLPKGITHSSELRIAQTWRRSKDHSKSFPTISGTTPKSS</sequence>
<dbReference type="HOGENOM" id="CLU_2594433_0_0_1"/>
<accession>M1DKZ3</accession>
<dbReference type="Gramene" id="PGSC0003DMT400090697">
    <property type="protein sequence ID" value="PGSC0003DMT400090697"/>
    <property type="gene ID" value="PGSC0003DMG400040268"/>
</dbReference>
<feature type="region of interest" description="Disordered" evidence="1">
    <location>
        <begin position="58"/>
        <end position="80"/>
    </location>
</feature>
<evidence type="ECO:0000313" key="3">
    <source>
        <dbReference type="EnsemblPlants" id="PGSC0003DMT400090697"/>
    </source>
</evidence>
<dbReference type="InParanoid" id="M1DKZ3"/>
<evidence type="ECO:0000256" key="2">
    <source>
        <dbReference type="SAM" id="SignalP"/>
    </source>
</evidence>
<dbReference type="PaxDb" id="4113-PGSC0003DMT400090697"/>
<keyword evidence="4" id="KW-1185">Reference proteome</keyword>
<feature type="compositionally biased region" description="Polar residues" evidence="1">
    <location>
        <begin position="68"/>
        <end position="80"/>
    </location>
</feature>
<name>M1DKZ3_SOLTU</name>
<dbReference type="AlphaFoldDB" id="M1DKZ3"/>
<reference evidence="4" key="1">
    <citation type="journal article" date="2011" name="Nature">
        <title>Genome sequence and analysis of the tuber crop potato.</title>
        <authorList>
            <consortium name="The Potato Genome Sequencing Consortium"/>
        </authorList>
    </citation>
    <scope>NUCLEOTIDE SEQUENCE [LARGE SCALE GENOMIC DNA]</scope>
    <source>
        <strain evidence="4">cv. DM1-3 516 R44</strain>
    </source>
</reference>
<dbReference type="Proteomes" id="UP000011115">
    <property type="component" value="Unassembled WGS sequence"/>
</dbReference>
<evidence type="ECO:0000256" key="1">
    <source>
        <dbReference type="SAM" id="MobiDB-lite"/>
    </source>
</evidence>